<evidence type="ECO:0000313" key="1">
    <source>
        <dbReference type="EMBL" id="MDP9836749.1"/>
    </source>
</evidence>
<protein>
    <recommendedName>
        <fullName evidence="3">Transmembrane protein</fullName>
    </recommendedName>
</protein>
<dbReference type="EMBL" id="JAUSRF010000004">
    <property type="protein sequence ID" value="MDP9836749.1"/>
    <property type="molecule type" value="Genomic_DNA"/>
</dbReference>
<organism evidence="1 2">
    <name type="scientific">Neorhizobium huautlense</name>
    <dbReference type="NCBI Taxonomy" id="67774"/>
    <lineage>
        <taxon>Bacteria</taxon>
        <taxon>Pseudomonadati</taxon>
        <taxon>Pseudomonadota</taxon>
        <taxon>Alphaproteobacteria</taxon>
        <taxon>Hyphomicrobiales</taxon>
        <taxon>Rhizobiaceae</taxon>
        <taxon>Rhizobium/Agrobacterium group</taxon>
        <taxon>Neorhizobium</taxon>
    </lineage>
</organism>
<evidence type="ECO:0000313" key="2">
    <source>
        <dbReference type="Proteomes" id="UP001241472"/>
    </source>
</evidence>
<dbReference type="Proteomes" id="UP001241472">
    <property type="component" value="Unassembled WGS sequence"/>
</dbReference>
<gene>
    <name evidence="1" type="ORF">J2T09_001494</name>
</gene>
<comment type="caution">
    <text evidence="1">The sequence shown here is derived from an EMBL/GenBank/DDBJ whole genome shotgun (WGS) entry which is preliminary data.</text>
</comment>
<proteinExistence type="predicted"/>
<sequence>MSTSSLSSRKFLIAATYAATVILFASIAWQPATTTHGKSSRLSGPETETAFLMQRFGNPQRTSP</sequence>
<keyword evidence="2" id="KW-1185">Reference proteome</keyword>
<name>A0ABT9PS95_9HYPH</name>
<accession>A0ABT9PS95</accession>
<evidence type="ECO:0008006" key="3">
    <source>
        <dbReference type="Google" id="ProtNLM"/>
    </source>
</evidence>
<reference evidence="1 2" key="1">
    <citation type="submission" date="2023-07" db="EMBL/GenBank/DDBJ databases">
        <title>Sorghum-associated microbial communities from plants grown in Nebraska, USA.</title>
        <authorList>
            <person name="Schachtman D."/>
        </authorList>
    </citation>
    <scope>NUCLEOTIDE SEQUENCE [LARGE SCALE GENOMIC DNA]</scope>
    <source>
        <strain evidence="1 2">DS1307</strain>
    </source>
</reference>
<dbReference type="RefSeq" id="WP_306832783.1">
    <property type="nucleotide sequence ID" value="NZ_JAUSRF010000004.1"/>
</dbReference>